<evidence type="ECO:0000313" key="7">
    <source>
        <dbReference type="EMBL" id="GLC31651.1"/>
    </source>
</evidence>
<feature type="transmembrane region" description="Helical" evidence="5">
    <location>
        <begin position="359"/>
        <end position="379"/>
    </location>
</feature>
<evidence type="ECO:0000256" key="2">
    <source>
        <dbReference type="ARBA" id="ARBA00022692"/>
    </source>
</evidence>
<feature type="transmembrane region" description="Helical" evidence="5">
    <location>
        <begin position="187"/>
        <end position="205"/>
    </location>
</feature>
<feature type="transmembrane region" description="Helical" evidence="5">
    <location>
        <begin position="265"/>
        <end position="286"/>
    </location>
</feature>
<organism evidence="7 8">
    <name type="scientific">Clostridium omnivorum</name>
    <dbReference type="NCBI Taxonomy" id="1604902"/>
    <lineage>
        <taxon>Bacteria</taxon>
        <taxon>Bacillati</taxon>
        <taxon>Bacillota</taxon>
        <taxon>Clostridia</taxon>
        <taxon>Eubacteriales</taxon>
        <taxon>Clostridiaceae</taxon>
        <taxon>Clostridium</taxon>
    </lineage>
</organism>
<keyword evidence="3 5" id="KW-1133">Transmembrane helix</keyword>
<comment type="subcellular location">
    <subcellularLocation>
        <location evidence="1">Membrane</location>
        <topology evidence="1">Multi-pass membrane protein</topology>
    </subcellularLocation>
</comment>
<feature type="transmembrane region" description="Helical" evidence="5">
    <location>
        <begin position="21"/>
        <end position="43"/>
    </location>
</feature>
<evidence type="ECO:0000259" key="6">
    <source>
        <dbReference type="Pfam" id="PF12698"/>
    </source>
</evidence>
<reference evidence="7 8" key="1">
    <citation type="journal article" date="2024" name="Int. J. Syst. Evol. Microbiol.">
        <title>Clostridium omnivorum sp. nov., isolated from anoxic soil under the treatment of reductive soil disinfestation.</title>
        <authorList>
            <person name="Ueki A."/>
            <person name="Tonouchi A."/>
            <person name="Kaku N."/>
            <person name="Honma S."/>
            <person name="Ueki K."/>
        </authorList>
    </citation>
    <scope>NUCLEOTIDE SEQUENCE [LARGE SCALE GENOMIC DNA]</scope>
    <source>
        <strain evidence="7 8">E14</strain>
    </source>
</reference>
<protein>
    <submittedName>
        <fullName evidence="7">Permease</fullName>
    </submittedName>
</protein>
<dbReference type="InterPro" id="IPR051328">
    <property type="entry name" value="T7SS_ABC-Transporter"/>
</dbReference>
<evidence type="ECO:0000256" key="5">
    <source>
        <dbReference type="SAM" id="Phobius"/>
    </source>
</evidence>
<evidence type="ECO:0000256" key="4">
    <source>
        <dbReference type="ARBA" id="ARBA00023136"/>
    </source>
</evidence>
<feature type="domain" description="ABC-2 type transporter transmembrane" evidence="6">
    <location>
        <begin position="19"/>
        <end position="373"/>
    </location>
</feature>
<dbReference type="PANTHER" id="PTHR43077">
    <property type="entry name" value="TRANSPORT PERMEASE YVFS-RELATED"/>
    <property type="match status" value="1"/>
</dbReference>
<dbReference type="Pfam" id="PF12698">
    <property type="entry name" value="ABC2_membrane_3"/>
    <property type="match status" value="1"/>
</dbReference>
<comment type="caution">
    <text evidence="7">The sequence shown here is derived from an EMBL/GenBank/DDBJ whole genome shotgun (WGS) entry which is preliminary data.</text>
</comment>
<dbReference type="Proteomes" id="UP001208567">
    <property type="component" value="Unassembled WGS sequence"/>
</dbReference>
<proteinExistence type="predicted"/>
<dbReference type="PANTHER" id="PTHR43077:SF10">
    <property type="entry name" value="TRANSPORT PERMEASE PROTEIN"/>
    <property type="match status" value="1"/>
</dbReference>
<evidence type="ECO:0000313" key="8">
    <source>
        <dbReference type="Proteomes" id="UP001208567"/>
    </source>
</evidence>
<accession>A0ABQ5N912</accession>
<feature type="transmembrane region" description="Helical" evidence="5">
    <location>
        <begin position="231"/>
        <end position="253"/>
    </location>
</feature>
<dbReference type="RefSeq" id="WP_264850982.1">
    <property type="nucleotide sequence ID" value="NZ_BRXR01000001.1"/>
</dbReference>
<feature type="transmembrane region" description="Helical" evidence="5">
    <location>
        <begin position="298"/>
        <end position="318"/>
    </location>
</feature>
<name>A0ABQ5N912_9CLOT</name>
<evidence type="ECO:0000256" key="1">
    <source>
        <dbReference type="ARBA" id="ARBA00004141"/>
    </source>
</evidence>
<evidence type="ECO:0000256" key="3">
    <source>
        <dbReference type="ARBA" id="ARBA00022989"/>
    </source>
</evidence>
<sequence>MNVIYIALSTIKRNFRDKRSMFRSILMPILMIIVLGTALNSAFEGQKIDKFNVCYLNQDSGTQGEEFTKFLNLDDIKDVLNVKEVASIEEGQKLIDEQKAVSLIVIPKNYSERLKSGENASIQIYKTKYTDFKNEIVENIVDAYNSAGNAMMAAAKLNPKDLSYSRYSTIKENVLSTEGKAPRAIDYYGVAMLVLAIMSSASFAADMVSEDYFENVGVRVKSTPVKPFERLLGKIIGCVFDIFVKGVIIIAFSKFIYHVNWGSNYGMIALIMVSAAVFSTIFGMFLTMAVGSGNRANGIITLVNNIFTFVAGGYALIITTDVQTSALMHLSPNFYPMTALLNVIYSNNYRVNVHFFSTAGYISMLWVLSAVLCLGFIALERRRIR</sequence>
<keyword evidence="2 5" id="KW-0812">Transmembrane</keyword>
<dbReference type="EMBL" id="BRXR01000001">
    <property type="protein sequence ID" value="GLC31651.1"/>
    <property type="molecule type" value="Genomic_DNA"/>
</dbReference>
<dbReference type="InterPro" id="IPR013525">
    <property type="entry name" value="ABC2_TM"/>
</dbReference>
<gene>
    <name evidence="7" type="ORF">bsdE14_30610</name>
</gene>
<keyword evidence="8" id="KW-1185">Reference proteome</keyword>
<keyword evidence="4 5" id="KW-0472">Membrane</keyword>
<dbReference type="Gene3D" id="3.40.1710.10">
    <property type="entry name" value="abc type-2 transporter like domain"/>
    <property type="match status" value="1"/>
</dbReference>